<protein>
    <submittedName>
        <fullName evidence="1">Uncharacterized protein</fullName>
    </submittedName>
</protein>
<accession>A0A8F6TY51</accession>
<dbReference type="AlphaFoldDB" id="A0A8F6TY51"/>
<keyword evidence="2" id="KW-1185">Reference proteome</keyword>
<dbReference type="EMBL" id="CP079194">
    <property type="protein sequence ID" value="QXT41067.1"/>
    <property type="molecule type" value="Genomic_DNA"/>
</dbReference>
<organism evidence="1 2">
    <name type="scientific">Gymnodinialimonas ceratoperidinii</name>
    <dbReference type="NCBI Taxonomy" id="2856823"/>
    <lineage>
        <taxon>Bacteria</taxon>
        <taxon>Pseudomonadati</taxon>
        <taxon>Pseudomonadota</taxon>
        <taxon>Alphaproteobacteria</taxon>
        <taxon>Rhodobacterales</taxon>
        <taxon>Paracoccaceae</taxon>
        <taxon>Gymnodinialimonas</taxon>
    </lineage>
</organism>
<evidence type="ECO:0000313" key="1">
    <source>
        <dbReference type="EMBL" id="QXT41067.1"/>
    </source>
</evidence>
<reference evidence="1 2" key="1">
    <citation type="submission" date="2021-07" db="EMBL/GenBank/DDBJ databases">
        <title>A novel Jannaschia species isolated from marine dinoflagellate Ceratoperidinium margalefii.</title>
        <authorList>
            <person name="Jiang Y."/>
            <person name="Li Z."/>
        </authorList>
    </citation>
    <scope>NUCLEOTIDE SEQUENCE [LARGE SCALE GENOMIC DNA]</scope>
    <source>
        <strain evidence="1 2">J12C1-MA-4</strain>
    </source>
</reference>
<evidence type="ECO:0000313" key="2">
    <source>
        <dbReference type="Proteomes" id="UP000825009"/>
    </source>
</evidence>
<proteinExistence type="predicted"/>
<dbReference type="KEGG" id="gce:KYE46_07590"/>
<dbReference type="Proteomes" id="UP000825009">
    <property type="component" value="Chromosome"/>
</dbReference>
<name>A0A8F6TY51_9RHOB</name>
<dbReference type="RefSeq" id="WP_219004657.1">
    <property type="nucleotide sequence ID" value="NZ_CP079194.1"/>
</dbReference>
<sequence>MANLFKDLRNAARKRAAYNRTVAEISALPVEFAVEDLGMHPEDAHKIALRSVYGR</sequence>
<gene>
    <name evidence="1" type="ORF">KYE46_07590</name>
</gene>